<feature type="transmembrane region" description="Helical" evidence="1">
    <location>
        <begin position="89"/>
        <end position="107"/>
    </location>
</feature>
<dbReference type="AlphaFoldDB" id="A0A917H1F1"/>
<evidence type="ECO:0000313" key="3">
    <source>
        <dbReference type="Proteomes" id="UP000600247"/>
    </source>
</evidence>
<gene>
    <name evidence="2" type="ORF">GCM10010918_17190</name>
</gene>
<reference evidence="2 3" key="1">
    <citation type="journal article" date="2014" name="Int. J. Syst. Evol. Microbiol.">
        <title>Complete genome sequence of Corynebacterium casei LMG S-19264T (=DSM 44701T), isolated from a smear-ripened cheese.</title>
        <authorList>
            <consortium name="US DOE Joint Genome Institute (JGI-PGF)"/>
            <person name="Walter F."/>
            <person name="Albersmeier A."/>
            <person name="Kalinowski J."/>
            <person name="Ruckert C."/>
        </authorList>
    </citation>
    <scope>NUCLEOTIDE SEQUENCE [LARGE SCALE GENOMIC DNA]</scope>
    <source>
        <strain evidence="2 3">CGMCC 1.15286</strain>
    </source>
</reference>
<protein>
    <submittedName>
        <fullName evidence="2">Uncharacterized protein</fullName>
    </submittedName>
</protein>
<accession>A0A917H1F1</accession>
<evidence type="ECO:0000256" key="1">
    <source>
        <dbReference type="SAM" id="Phobius"/>
    </source>
</evidence>
<keyword evidence="3" id="KW-1185">Reference proteome</keyword>
<dbReference type="EMBL" id="BMHY01000002">
    <property type="protein sequence ID" value="GGG63759.1"/>
    <property type="molecule type" value="Genomic_DNA"/>
</dbReference>
<keyword evidence="1" id="KW-0812">Transmembrane</keyword>
<feature type="transmembrane region" description="Helical" evidence="1">
    <location>
        <begin position="56"/>
        <end position="77"/>
    </location>
</feature>
<dbReference type="Proteomes" id="UP000600247">
    <property type="component" value="Unassembled WGS sequence"/>
</dbReference>
<keyword evidence="1" id="KW-1133">Transmembrane helix</keyword>
<dbReference type="RefSeq" id="WP_188888477.1">
    <property type="nucleotide sequence ID" value="NZ_BMHY01000002.1"/>
</dbReference>
<comment type="caution">
    <text evidence="2">The sequence shown here is derived from an EMBL/GenBank/DDBJ whole genome shotgun (WGS) entry which is preliminary data.</text>
</comment>
<name>A0A917H1F1_9BACL</name>
<organism evidence="2 3">
    <name type="scientific">Paenibacillus radicis</name>
    <name type="common">ex Gao et al. 2016</name>
    <dbReference type="NCBI Taxonomy" id="1737354"/>
    <lineage>
        <taxon>Bacteria</taxon>
        <taxon>Bacillati</taxon>
        <taxon>Bacillota</taxon>
        <taxon>Bacilli</taxon>
        <taxon>Bacillales</taxon>
        <taxon>Paenibacillaceae</taxon>
        <taxon>Paenibacillus</taxon>
    </lineage>
</organism>
<evidence type="ECO:0000313" key="2">
    <source>
        <dbReference type="EMBL" id="GGG63759.1"/>
    </source>
</evidence>
<feature type="transmembrane region" description="Helical" evidence="1">
    <location>
        <begin position="12"/>
        <end position="36"/>
    </location>
</feature>
<sequence>MNNLPRNSLLSLGGLLFPIIVHGIHMLLPLLATSGATLTSSIHKHQNGGQSLQDPFMDGLILGITVISTLFTIWYLYRIWTRKDCSRTAAWSYTAISVFCFGLILFLM</sequence>
<keyword evidence="1" id="KW-0472">Membrane</keyword>
<proteinExistence type="predicted"/>